<protein>
    <submittedName>
        <fullName evidence="2">Uncharacterized protein</fullName>
    </submittedName>
</protein>
<feature type="region of interest" description="Disordered" evidence="1">
    <location>
        <begin position="1"/>
        <end position="29"/>
    </location>
</feature>
<dbReference type="EMBL" id="PEZZ01000049">
    <property type="protein sequence ID" value="PIS04590.1"/>
    <property type="molecule type" value="Genomic_DNA"/>
</dbReference>
<reference evidence="3" key="1">
    <citation type="submission" date="2017-09" db="EMBL/GenBank/DDBJ databases">
        <title>Depth-based differentiation of microbial function through sediment-hosted aquifers and enrichment of novel symbionts in the deep terrestrial subsurface.</title>
        <authorList>
            <person name="Probst A.J."/>
            <person name="Ladd B."/>
            <person name="Jarett J.K."/>
            <person name="Geller-Mcgrath D.E."/>
            <person name="Sieber C.M.K."/>
            <person name="Emerson J.B."/>
            <person name="Anantharaman K."/>
            <person name="Thomas B.C."/>
            <person name="Malmstrom R."/>
            <person name="Stieglmeier M."/>
            <person name="Klingl A."/>
            <person name="Woyke T."/>
            <person name="Ryan C.M."/>
            <person name="Banfield J.F."/>
        </authorList>
    </citation>
    <scope>NUCLEOTIDE SEQUENCE [LARGE SCALE GENOMIC DNA]</scope>
</reference>
<evidence type="ECO:0000313" key="3">
    <source>
        <dbReference type="Proteomes" id="UP000230935"/>
    </source>
</evidence>
<comment type="caution">
    <text evidence="2">The sequence shown here is derived from an EMBL/GenBank/DDBJ whole genome shotgun (WGS) entry which is preliminary data.</text>
</comment>
<organism evidence="2 3">
    <name type="scientific">Candidatus Buchananbacteria bacterium CG10_big_fil_rev_8_21_14_0_10_42_9</name>
    <dbReference type="NCBI Taxonomy" id="1974526"/>
    <lineage>
        <taxon>Bacteria</taxon>
        <taxon>Candidatus Buchananiibacteriota</taxon>
    </lineage>
</organism>
<evidence type="ECO:0000313" key="2">
    <source>
        <dbReference type="EMBL" id="PIS04590.1"/>
    </source>
</evidence>
<sequence length="94" mass="10293">MLAKQPNNNGQTGTPDEPISAGDGGVNRKWIDEHGDPSYIYLESLAKEKTQEALEKLKRIANDHNVNYNAAVTAQDLVAMIVLATQHEDGDESM</sequence>
<accession>A0A2H0W1T7</accession>
<dbReference type="AlphaFoldDB" id="A0A2H0W1T7"/>
<feature type="compositionally biased region" description="Polar residues" evidence="1">
    <location>
        <begin position="1"/>
        <end position="14"/>
    </location>
</feature>
<name>A0A2H0W1T7_9BACT</name>
<dbReference type="Proteomes" id="UP000230935">
    <property type="component" value="Unassembled WGS sequence"/>
</dbReference>
<proteinExistence type="predicted"/>
<gene>
    <name evidence="2" type="ORF">COT81_05840</name>
</gene>
<evidence type="ECO:0000256" key="1">
    <source>
        <dbReference type="SAM" id="MobiDB-lite"/>
    </source>
</evidence>